<feature type="signal peptide" evidence="2">
    <location>
        <begin position="1"/>
        <end position="21"/>
    </location>
</feature>
<feature type="chain" id="PRO_5001620705" description="Cytochrome c-552/DMSO reductase-like haem-binding domain-containing protein" evidence="2">
    <location>
        <begin position="22"/>
        <end position="310"/>
    </location>
</feature>
<keyword evidence="4" id="KW-1185">Reference proteome</keyword>
<feature type="compositionally biased region" description="Basic and acidic residues" evidence="1">
    <location>
        <begin position="217"/>
        <end position="234"/>
    </location>
</feature>
<comment type="caution">
    <text evidence="3">The sequence shown here is derived from an EMBL/GenBank/DDBJ whole genome shotgun (WGS) entry which is preliminary data.</text>
</comment>
<evidence type="ECO:0008006" key="5">
    <source>
        <dbReference type="Google" id="ProtNLM"/>
    </source>
</evidence>
<feature type="region of interest" description="Disordered" evidence="1">
    <location>
        <begin position="216"/>
        <end position="236"/>
    </location>
</feature>
<evidence type="ECO:0000313" key="3">
    <source>
        <dbReference type="EMBL" id="KDA52853.1"/>
    </source>
</evidence>
<feature type="non-terminal residue" evidence="3">
    <location>
        <position position="310"/>
    </location>
</feature>
<dbReference type="AlphaFoldDB" id="A0A062XPX8"/>
<gene>
    <name evidence="3" type="ORF">EG19_09465</name>
</gene>
<sequence>MKARYTLFALLLAWYPASLLAQVTGTVQLGGHGTSEKDNPARAGEYSTTQSGPDAAVSLQYKADGFYLGLESLALSSDQQKHDLTFELGRMVRSHTTFSKLPHRLVHDSLANLAGAIADVKIVYATDMDPAARYGIRYDELTNHTDIQLPQAPWLTISTDYREQWRQGHVQALSTSHCYSCHVVSVTRSLDLHTKDAGISAQASFGGWHVKATVSSRDAREREGAPTRTYERAQHPSLRTPLFDDRVVFDERSGPLPYGWYPSQEKDTYRLAINNANVLGFSLALSATSSEISNTHTGNEVDYDGISLAL</sequence>
<evidence type="ECO:0000313" key="4">
    <source>
        <dbReference type="Proteomes" id="UP000027284"/>
    </source>
</evidence>
<accession>A0A062XPX8</accession>
<evidence type="ECO:0000256" key="1">
    <source>
        <dbReference type="SAM" id="MobiDB-lite"/>
    </source>
</evidence>
<evidence type="ECO:0000256" key="2">
    <source>
        <dbReference type="SAM" id="SignalP"/>
    </source>
</evidence>
<proteinExistence type="predicted"/>
<keyword evidence="2" id="KW-0732">Signal</keyword>
<protein>
    <recommendedName>
        <fullName evidence="5">Cytochrome c-552/DMSO reductase-like haem-binding domain-containing protein</fullName>
    </recommendedName>
</protein>
<name>A0A062XPX8_9BACT</name>
<dbReference type="STRING" id="1312852.EG19_09465"/>
<feature type="region of interest" description="Disordered" evidence="1">
    <location>
        <begin position="31"/>
        <end position="51"/>
    </location>
</feature>
<organism evidence="3 4">
    <name type="scientific">Thermoanaerobaculum aquaticum</name>
    <dbReference type="NCBI Taxonomy" id="1312852"/>
    <lineage>
        <taxon>Bacteria</taxon>
        <taxon>Pseudomonadati</taxon>
        <taxon>Acidobacteriota</taxon>
        <taxon>Thermoanaerobaculia</taxon>
        <taxon>Thermoanaerobaculales</taxon>
        <taxon>Thermoanaerobaculaceae</taxon>
        <taxon>Thermoanaerobaculum</taxon>
    </lineage>
</organism>
<reference evidence="3 4" key="1">
    <citation type="submission" date="2014-04" db="EMBL/GenBank/DDBJ databases">
        <title>The Genome Sequence of Thermoanaerobaculum aquaticum MP-01, The First Cultivated Group 23 Acidobacterium.</title>
        <authorList>
            <person name="Stamps B.W."/>
            <person name="Losey N.A."/>
            <person name="Lawson P.A."/>
            <person name="Stevenson B.S."/>
        </authorList>
    </citation>
    <scope>NUCLEOTIDE SEQUENCE [LARGE SCALE GENOMIC DNA]</scope>
    <source>
        <strain evidence="3 4">MP-01</strain>
    </source>
</reference>
<dbReference type="EMBL" id="JMFG01000049">
    <property type="protein sequence ID" value="KDA52853.1"/>
    <property type="molecule type" value="Genomic_DNA"/>
</dbReference>
<dbReference type="Proteomes" id="UP000027284">
    <property type="component" value="Unassembled WGS sequence"/>
</dbReference>